<comment type="caution">
    <text evidence="3">The sequence shown here is derived from an EMBL/GenBank/DDBJ whole genome shotgun (WGS) entry which is preliminary data.</text>
</comment>
<feature type="domain" description="M23ase beta-sheet core" evidence="2">
    <location>
        <begin position="178"/>
        <end position="270"/>
    </location>
</feature>
<keyword evidence="4" id="KW-1185">Reference proteome</keyword>
<protein>
    <submittedName>
        <fullName evidence="3">M23 family metallopeptidase</fullName>
    </submittedName>
</protein>
<evidence type="ECO:0000313" key="3">
    <source>
        <dbReference type="EMBL" id="MBR7620656.1"/>
    </source>
</evidence>
<dbReference type="InterPro" id="IPR011055">
    <property type="entry name" value="Dup_hybrid_motif"/>
</dbReference>
<dbReference type="InterPro" id="IPR016047">
    <property type="entry name" value="M23ase_b-sheet_dom"/>
</dbReference>
<dbReference type="SUPFAM" id="SSF51261">
    <property type="entry name" value="Duplicated hybrid motif"/>
    <property type="match status" value="1"/>
</dbReference>
<dbReference type="Proteomes" id="UP000622580">
    <property type="component" value="Unassembled WGS sequence"/>
</dbReference>
<dbReference type="AlphaFoldDB" id="A0A941HX33"/>
<evidence type="ECO:0000313" key="4">
    <source>
        <dbReference type="Proteomes" id="UP000622580"/>
    </source>
</evidence>
<dbReference type="CDD" id="cd12797">
    <property type="entry name" value="M23_peptidase"/>
    <property type="match status" value="1"/>
</dbReference>
<sequence>MRAPLIFLILIILAVLALVGYNSGWFGGATAPGAGPATATNGTPSPPGVTTDPAAEPDEPVGDGGVEQLPDEAKAEPDADPVKTPDVPAAATFGHLPAGDLIPKSGSGYLDRTVWSPKLCFPFADDAFANSQVYGAGGGMGPKDHPGQCDPMNYTLPWRDNFCESRGYASPLCAVGKGHQGQDIRPATCKKDKHWVVAAEDGIITDVGTYTVTLTGEAAPHRVYRYLHMRMNQLAVKEGASVKAGDNLGKASNDFGGTPTTIHMHFEIRSGVAGTSTDGKPVVLHTFLPPYQSLVAAYDRKRAGQACH</sequence>
<feature type="region of interest" description="Disordered" evidence="1">
    <location>
        <begin position="36"/>
        <end position="90"/>
    </location>
</feature>
<proteinExistence type="predicted"/>
<dbReference type="EMBL" id="JAGSGD010000001">
    <property type="protein sequence ID" value="MBR7620656.1"/>
    <property type="molecule type" value="Genomic_DNA"/>
</dbReference>
<organism evidence="3 4">
    <name type="scientific">Phenylobacterium glaciei</name>
    <dbReference type="NCBI Taxonomy" id="2803784"/>
    <lineage>
        <taxon>Bacteria</taxon>
        <taxon>Pseudomonadati</taxon>
        <taxon>Pseudomonadota</taxon>
        <taxon>Alphaproteobacteria</taxon>
        <taxon>Caulobacterales</taxon>
        <taxon>Caulobacteraceae</taxon>
        <taxon>Phenylobacterium</taxon>
    </lineage>
</organism>
<dbReference type="Pfam" id="PF01551">
    <property type="entry name" value="Peptidase_M23"/>
    <property type="match status" value="1"/>
</dbReference>
<evidence type="ECO:0000256" key="1">
    <source>
        <dbReference type="SAM" id="MobiDB-lite"/>
    </source>
</evidence>
<feature type="compositionally biased region" description="Basic and acidic residues" evidence="1">
    <location>
        <begin position="71"/>
        <end position="83"/>
    </location>
</feature>
<dbReference type="Gene3D" id="2.70.70.10">
    <property type="entry name" value="Glucose Permease (Domain IIA)"/>
    <property type="match status" value="1"/>
</dbReference>
<name>A0A941HX33_9CAUL</name>
<gene>
    <name evidence="3" type="ORF">JKL49_14785</name>
</gene>
<accession>A0A941HX33</accession>
<dbReference type="RefSeq" id="WP_215341385.1">
    <property type="nucleotide sequence ID" value="NZ_JAGSGD010000001.1"/>
</dbReference>
<reference evidence="3" key="1">
    <citation type="submission" date="2021-04" db="EMBL/GenBank/DDBJ databases">
        <title>Draft genome assembly of strain Phenylobacterium sp. 20VBR1 using MiniION and Illumina platforms.</title>
        <authorList>
            <person name="Thomas F.A."/>
            <person name="Krishnan K.P."/>
            <person name="Sinha R.K."/>
        </authorList>
    </citation>
    <scope>NUCLEOTIDE SEQUENCE</scope>
    <source>
        <strain evidence="3">20VBR1</strain>
    </source>
</reference>
<evidence type="ECO:0000259" key="2">
    <source>
        <dbReference type="Pfam" id="PF01551"/>
    </source>
</evidence>